<dbReference type="InterPro" id="IPR011006">
    <property type="entry name" value="CheY-like_superfamily"/>
</dbReference>
<gene>
    <name evidence="6" type="ORF">CXZ10_15850</name>
</gene>
<evidence type="ECO:0000256" key="4">
    <source>
        <dbReference type="PROSITE-ProRule" id="PRU00169"/>
    </source>
</evidence>
<dbReference type="SMART" id="SM00448">
    <property type="entry name" value="REC"/>
    <property type="match status" value="2"/>
</dbReference>
<evidence type="ECO:0000256" key="1">
    <source>
        <dbReference type="ARBA" id="ARBA00022553"/>
    </source>
</evidence>
<keyword evidence="3" id="KW-0804">Transcription</keyword>
<dbReference type="EMBL" id="PJNW01000013">
    <property type="protein sequence ID" value="PKR88268.1"/>
    <property type="molecule type" value="Genomic_DNA"/>
</dbReference>
<evidence type="ECO:0000256" key="2">
    <source>
        <dbReference type="ARBA" id="ARBA00023015"/>
    </source>
</evidence>
<dbReference type="InterPro" id="IPR001789">
    <property type="entry name" value="Sig_transdc_resp-reg_receiver"/>
</dbReference>
<evidence type="ECO:0000313" key="6">
    <source>
        <dbReference type="EMBL" id="PKR88268.1"/>
    </source>
</evidence>
<reference evidence="6 7" key="1">
    <citation type="submission" date="2017-12" db="EMBL/GenBank/DDBJ databases">
        <title>Anaerobic carbon monoxide metabolism by Pleomorphomonas carboxyditropha sp. nov., a new mesophilic hydrogenogenic carboxidotroph.</title>
        <authorList>
            <person name="Esquivel-Elizondo S."/>
            <person name="Krajmalnik-Brown R."/>
        </authorList>
    </citation>
    <scope>NUCLEOTIDE SEQUENCE [LARGE SCALE GENOMIC DNA]</scope>
    <source>
        <strain evidence="6 7">R5-392</strain>
    </source>
</reference>
<organism evidence="6 7">
    <name type="scientific">Pleomorphomonas diazotrophica</name>
    <dbReference type="NCBI Taxonomy" id="1166257"/>
    <lineage>
        <taxon>Bacteria</taxon>
        <taxon>Pseudomonadati</taxon>
        <taxon>Pseudomonadota</taxon>
        <taxon>Alphaproteobacteria</taxon>
        <taxon>Hyphomicrobiales</taxon>
        <taxon>Pleomorphomonadaceae</taxon>
        <taxon>Pleomorphomonas</taxon>
    </lineage>
</organism>
<evidence type="ECO:0000256" key="3">
    <source>
        <dbReference type="ARBA" id="ARBA00023163"/>
    </source>
</evidence>
<keyword evidence="2" id="KW-0805">Transcription regulation</keyword>
<dbReference type="OrthoDB" id="7979972at2"/>
<dbReference type="Gene3D" id="3.40.50.2300">
    <property type="match status" value="2"/>
</dbReference>
<keyword evidence="1 4" id="KW-0597">Phosphoprotein</keyword>
<proteinExistence type="predicted"/>
<dbReference type="Pfam" id="PF00072">
    <property type="entry name" value="Response_reg"/>
    <property type="match status" value="2"/>
</dbReference>
<evidence type="ECO:0000313" key="7">
    <source>
        <dbReference type="Proteomes" id="UP000233491"/>
    </source>
</evidence>
<dbReference type="Proteomes" id="UP000233491">
    <property type="component" value="Unassembled WGS sequence"/>
</dbReference>
<dbReference type="PROSITE" id="PS50110">
    <property type="entry name" value="RESPONSE_REGULATORY"/>
    <property type="match status" value="2"/>
</dbReference>
<protein>
    <recommendedName>
        <fullName evidence="5">Response regulatory domain-containing protein</fullName>
    </recommendedName>
</protein>
<comment type="caution">
    <text evidence="6">The sequence shown here is derived from an EMBL/GenBank/DDBJ whole genome shotgun (WGS) entry which is preliminary data.</text>
</comment>
<dbReference type="AlphaFoldDB" id="A0A1I4VZU7"/>
<feature type="modified residue" description="4-aspartylphosphate" evidence="4">
    <location>
        <position position="56"/>
    </location>
</feature>
<dbReference type="CDD" id="cd00156">
    <property type="entry name" value="REC"/>
    <property type="match status" value="1"/>
</dbReference>
<dbReference type="RefSeq" id="WP_101290336.1">
    <property type="nucleotide sequence ID" value="NZ_FOUQ01000014.1"/>
</dbReference>
<dbReference type="SUPFAM" id="SSF52172">
    <property type="entry name" value="CheY-like"/>
    <property type="match status" value="2"/>
</dbReference>
<keyword evidence="7" id="KW-1185">Reference proteome</keyword>
<evidence type="ECO:0000259" key="5">
    <source>
        <dbReference type="PROSITE" id="PS50110"/>
    </source>
</evidence>
<name>A0A1I4VZU7_9HYPH</name>
<dbReference type="InterPro" id="IPR050595">
    <property type="entry name" value="Bact_response_regulator"/>
</dbReference>
<sequence>MLNLRALIVDDSAMVRTQLRNEIREVVPDCHVFEVESVLEAGRFLLRGVPDVLFLDLNMPHINGIELLKKFDSVLGGRRPPIVVSISTDMRPATLAALKARGAYALLPKPFDRAQVAMMMLRVVKMIQSRRVLIVDDSATVRSVVKRIIQHSRFKLDVEEAANGADAIRLFRSGGFDLAFIDVEMPGIDGLEAAGEILYSAGKAHVVLMSGKDDEAIRRAASHIGVDFFLKKPFYAKDVDEVLHSLYSVAETEFVTSREPEVFDDPETGVLYLP</sequence>
<feature type="domain" description="Response regulatory" evidence="5">
    <location>
        <begin position="131"/>
        <end position="247"/>
    </location>
</feature>
<dbReference type="PANTHER" id="PTHR44591:SF3">
    <property type="entry name" value="RESPONSE REGULATORY DOMAIN-CONTAINING PROTEIN"/>
    <property type="match status" value="1"/>
</dbReference>
<dbReference type="PANTHER" id="PTHR44591">
    <property type="entry name" value="STRESS RESPONSE REGULATOR PROTEIN 1"/>
    <property type="match status" value="1"/>
</dbReference>
<feature type="modified residue" description="4-aspartylphosphate" evidence="4">
    <location>
        <position position="182"/>
    </location>
</feature>
<dbReference type="GO" id="GO:0000160">
    <property type="term" value="P:phosphorelay signal transduction system"/>
    <property type="evidence" value="ECO:0007669"/>
    <property type="project" value="InterPro"/>
</dbReference>
<feature type="domain" description="Response regulatory" evidence="5">
    <location>
        <begin position="5"/>
        <end position="124"/>
    </location>
</feature>
<accession>A0A1I4VZU7</accession>